<organism evidence="2 3">
    <name type="scientific">Roseovarius rhodophyticola</name>
    <dbReference type="NCBI Taxonomy" id="3080827"/>
    <lineage>
        <taxon>Bacteria</taxon>
        <taxon>Pseudomonadati</taxon>
        <taxon>Pseudomonadota</taxon>
        <taxon>Alphaproteobacteria</taxon>
        <taxon>Rhodobacterales</taxon>
        <taxon>Roseobacteraceae</taxon>
        <taxon>Roseovarius</taxon>
    </lineage>
</organism>
<feature type="domain" description="YgjP-like metallopeptidase" evidence="1">
    <location>
        <begin position="2"/>
        <end position="183"/>
    </location>
</feature>
<dbReference type="Proteomes" id="UP001281305">
    <property type="component" value="Chromosome"/>
</dbReference>
<protein>
    <submittedName>
        <fullName evidence="2">SprT family zinc-dependent metalloprotease</fullName>
        <ecNumber evidence="2">3.4.-.-</ecNumber>
    </submittedName>
</protein>
<dbReference type="Gene3D" id="3.30.2010.10">
    <property type="entry name" value="Metalloproteases ('zincins'), catalytic domain"/>
    <property type="match status" value="1"/>
</dbReference>
<dbReference type="PANTHER" id="PTHR30399">
    <property type="entry name" value="UNCHARACTERIZED PROTEIN YGJP"/>
    <property type="match status" value="1"/>
</dbReference>
<keyword evidence="2" id="KW-0378">Hydrolase</keyword>
<reference evidence="2 3" key="1">
    <citation type="submission" date="2024-02" db="EMBL/GenBank/DDBJ databases">
        <title>Roseovarius strain W115 nov., isolated from a marine algae.</title>
        <authorList>
            <person name="Lee M.W."/>
            <person name="Lee J.K."/>
            <person name="Kim J.M."/>
            <person name="Choi D.G."/>
            <person name="Baek J.H."/>
            <person name="Bayburt H."/>
            <person name="Jung J.J."/>
            <person name="Han D.M."/>
            <person name="Jeon C.O."/>
        </authorList>
    </citation>
    <scope>NUCLEOTIDE SEQUENCE [LARGE SCALE GENOMIC DNA]</scope>
    <source>
        <strain evidence="2 3">W115</strain>
    </source>
</reference>
<dbReference type="CDD" id="cd07344">
    <property type="entry name" value="M48_yhfN_like"/>
    <property type="match status" value="1"/>
</dbReference>
<dbReference type="Pfam" id="PF01863">
    <property type="entry name" value="YgjP-like"/>
    <property type="match status" value="1"/>
</dbReference>
<evidence type="ECO:0000259" key="1">
    <source>
        <dbReference type="Pfam" id="PF01863"/>
    </source>
</evidence>
<sequence>MTLTLPKNVPDQEGLAFVEEKSGWLRKQLDRHPDIETVGLGADLPIEGQTLRVLKGRGKRIIRDNEGIYVPGPENTVAARLQGWLKVQARERLVRASDHYAALLGRNYTRITLRDTRSRWGSCTHQGGLMYSWRLILAPPQVLEYVAAHEVAHLVEMNHSARFWSTVENIFPDYDEPRRWLRENGAALHRFRFETTPHD</sequence>
<dbReference type="EC" id="3.4.-.-" evidence="2"/>
<dbReference type="GO" id="GO:0008237">
    <property type="term" value="F:metallopeptidase activity"/>
    <property type="evidence" value="ECO:0007669"/>
    <property type="project" value="UniProtKB-KW"/>
</dbReference>
<accession>A0ABZ2TJN5</accession>
<keyword evidence="2" id="KW-0482">Metalloprotease</keyword>
<evidence type="ECO:0000313" key="2">
    <source>
        <dbReference type="EMBL" id="WYK19955.1"/>
    </source>
</evidence>
<name>A0ABZ2TJN5_9RHOB</name>
<keyword evidence="2" id="KW-0645">Protease</keyword>
<proteinExistence type="predicted"/>
<dbReference type="InterPro" id="IPR002725">
    <property type="entry name" value="YgjP-like_metallopeptidase"/>
</dbReference>
<evidence type="ECO:0000313" key="3">
    <source>
        <dbReference type="Proteomes" id="UP001281305"/>
    </source>
</evidence>
<dbReference type="EMBL" id="CP146606">
    <property type="protein sequence ID" value="WYK19955.1"/>
    <property type="molecule type" value="Genomic_DNA"/>
</dbReference>
<dbReference type="PANTHER" id="PTHR30399:SF1">
    <property type="entry name" value="UTP PYROPHOSPHATASE"/>
    <property type="match status" value="1"/>
</dbReference>
<keyword evidence="3" id="KW-1185">Reference proteome</keyword>
<dbReference type="InterPro" id="IPR053136">
    <property type="entry name" value="UTP_pyrophosphatase-like"/>
</dbReference>
<gene>
    <name evidence="2" type="ORF">RZS32_008995</name>
</gene>